<feature type="domain" description="DNA methylase adenine-specific" evidence="2">
    <location>
        <begin position="8"/>
        <end position="188"/>
    </location>
</feature>
<protein>
    <recommendedName>
        <fullName evidence="2">DNA methylase adenine-specific domain-containing protein</fullName>
    </recommendedName>
</protein>
<dbReference type="InterPro" id="IPR052916">
    <property type="entry name" value="Type-I_RE_MTase_Subunit"/>
</dbReference>
<dbReference type="GO" id="GO:0003677">
    <property type="term" value="F:DNA binding"/>
    <property type="evidence" value="ECO:0007669"/>
    <property type="project" value="InterPro"/>
</dbReference>
<dbReference type="GO" id="GO:0008170">
    <property type="term" value="F:N-methyltransferase activity"/>
    <property type="evidence" value="ECO:0007669"/>
    <property type="project" value="InterPro"/>
</dbReference>
<name>X1V5U9_9ZZZZ</name>
<dbReference type="GO" id="GO:0032259">
    <property type="term" value="P:methylation"/>
    <property type="evidence" value="ECO:0007669"/>
    <property type="project" value="InterPro"/>
</dbReference>
<comment type="caution">
    <text evidence="3">The sequence shown here is derived from an EMBL/GenBank/DDBJ whole genome shotgun (WGS) entry which is preliminary data.</text>
</comment>
<evidence type="ECO:0000313" key="3">
    <source>
        <dbReference type="EMBL" id="GAJ25099.1"/>
    </source>
</evidence>
<feature type="non-terminal residue" evidence="3">
    <location>
        <position position="214"/>
    </location>
</feature>
<dbReference type="InterPro" id="IPR002052">
    <property type="entry name" value="DNA_methylase_N6_adenine_CS"/>
</dbReference>
<accession>X1V5U9</accession>
<dbReference type="SUPFAM" id="SSF53335">
    <property type="entry name" value="S-adenosyl-L-methionine-dependent methyltransferases"/>
    <property type="match status" value="1"/>
</dbReference>
<proteinExistence type="predicted"/>
<reference evidence="3" key="1">
    <citation type="journal article" date="2014" name="Front. Microbiol.">
        <title>High frequency of phylogenetically diverse reductive dehalogenase-homologous genes in deep subseafloor sedimentary metagenomes.</title>
        <authorList>
            <person name="Kawai M."/>
            <person name="Futagami T."/>
            <person name="Toyoda A."/>
            <person name="Takaki Y."/>
            <person name="Nishi S."/>
            <person name="Hori S."/>
            <person name="Arai W."/>
            <person name="Tsubouchi T."/>
            <person name="Morono Y."/>
            <person name="Uchiyama I."/>
            <person name="Ito T."/>
            <person name="Fujiyama A."/>
            <person name="Inagaki F."/>
            <person name="Takami H."/>
        </authorList>
    </citation>
    <scope>NUCLEOTIDE SEQUENCE</scope>
    <source>
        <strain evidence="3">Expedition CK06-06</strain>
    </source>
</reference>
<organism evidence="3">
    <name type="scientific">marine sediment metagenome</name>
    <dbReference type="NCBI Taxonomy" id="412755"/>
    <lineage>
        <taxon>unclassified sequences</taxon>
        <taxon>metagenomes</taxon>
        <taxon>ecological metagenomes</taxon>
    </lineage>
</organism>
<dbReference type="Gene3D" id="3.40.50.150">
    <property type="entry name" value="Vaccinia Virus protein VP39"/>
    <property type="match status" value="1"/>
</dbReference>
<dbReference type="PANTHER" id="PTHR42998">
    <property type="entry name" value="TYPE I RESTRICTION ENZYME HINDVIIP M PROTEIN-RELATED"/>
    <property type="match status" value="1"/>
</dbReference>
<dbReference type="AlphaFoldDB" id="X1V5U9"/>
<keyword evidence="1" id="KW-0680">Restriction system</keyword>
<dbReference type="EMBL" id="BARW01036315">
    <property type="protein sequence ID" value="GAJ25099.1"/>
    <property type="molecule type" value="Genomic_DNA"/>
</dbReference>
<evidence type="ECO:0000259" key="2">
    <source>
        <dbReference type="Pfam" id="PF02384"/>
    </source>
</evidence>
<dbReference type="PROSITE" id="PS00092">
    <property type="entry name" value="N6_MTASE"/>
    <property type="match status" value="1"/>
</dbReference>
<feature type="non-terminal residue" evidence="3">
    <location>
        <position position="1"/>
    </location>
</feature>
<dbReference type="PRINTS" id="PR00507">
    <property type="entry name" value="N12N6MTFRASE"/>
</dbReference>
<dbReference type="GO" id="GO:0009307">
    <property type="term" value="P:DNA restriction-modification system"/>
    <property type="evidence" value="ECO:0007669"/>
    <property type="project" value="UniProtKB-KW"/>
</dbReference>
<dbReference type="PANTHER" id="PTHR42998:SF1">
    <property type="entry name" value="TYPE I RESTRICTION ENZYME HINDI METHYLASE SUBUNIT"/>
    <property type="match status" value="1"/>
</dbReference>
<gene>
    <name evidence="3" type="ORF">S12H4_56397</name>
</gene>
<evidence type="ECO:0000256" key="1">
    <source>
        <dbReference type="ARBA" id="ARBA00022747"/>
    </source>
</evidence>
<dbReference type="CDD" id="cd02440">
    <property type="entry name" value="AdoMet_MTases"/>
    <property type="match status" value="1"/>
</dbReference>
<sequence>SKPNRWADTYLYGVEINSDLALATKVNMVLHGDGSINIFCRDGLAPFEVYGIAERVSALRHAHIIANYPYSFDVNEQFDFVLSNPPFSITPDEETKKSYRRRYEFGGNTQSERLFLERWYQLLREGGRAGVVLPESVFDTPSNKKMRLFLYRHFHIDAIIALPYLAFQPYTSTKTCLLIATKKTRKQVEQYDTCWRTMQRVFRRACSCARTFLS</sequence>
<dbReference type="Pfam" id="PF02384">
    <property type="entry name" value="N6_Mtase"/>
    <property type="match status" value="1"/>
</dbReference>
<dbReference type="InterPro" id="IPR029063">
    <property type="entry name" value="SAM-dependent_MTases_sf"/>
</dbReference>
<dbReference type="InterPro" id="IPR003356">
    <property type="entry name" value="DNA_methylase_A-5"/>
</dbReference>